<name>A0A5E4RAY1_9BURK</name>
<dbReference type="AlphaFoldDB" id="A0A5E4RAY1"/>
<evidence type="ECO:0000313" key="2">
    <source>
        <dbReference type="Proteomes" id="UP000343317"/>
    </source>
</evidence>
<sequence>MSNLIGFTPKVECDARDNLGEFVELCRSKLTVFGASLDFSSNTWPLDCTIKRRGQRSSTLVFSNLDTCTVSKFDAMREPFLSFAKAYIRYQYGMGRIAVSSCIRALRVIEAALCEGADAEVVRIDSHVLNRAVQIAADRYSENCAYDTGRIVERVANFLAENSLTVTRTRWRHPFQYPPNCHVVGAKGDQLRASRLPSAAALEALPRIFALATSPGDVIVSSILAILCSAPDRISEVLELPAECEVRKFRDISARVAYGLRWWPVKGADPMVKWIVPAMVGVVESAVGKIRKLTQGAREIARWYESHPTQIYLPEKLEYFRSREWLTLEEVGLILYATPVPPQTSRTWCIVNDVPLRRKVGKRWLVQFSELEDIVLKKLPVGFPCASKLTGLKYSETLFVMQRHFLHVGKSHYRCIIEPISYTHVQARLGRRSGSGIRSIFENFDFTEPDGEKICVTTHQFRHYLNTLAQAGGMSQLDIAKWSGRTDVRQNQSYDQEPTGAIVDRIRSAIGCDTRMFGPLSEAPRRQLIKRDEFARLKVPTAHTTDFGYCIHDYVMSSCSMHRDCLNCGELVCVKGDSEKERRIRQTESEATRLLAMAERAAEDGVLGAANWADHHKLQLSRVRELIKILDDPAVAHGSLIQLMPAQIPSRLDQADETRVRLMNFKSSLPKNPG</sequence>
<evidence type="ECO:0000313" key="1">
    <source>
        <dbReference type="EMBL" id="VVD59199.1"/>
    </source>
</evidence>
<proteinExistence type="predicted"/>
<dbReference type="RefSeq" id="WP_150618628.1">
    <property type="nucleotide sequence ID" value="NZ_CABPSM010000001.1"/>
</dbReference>
<protein>
    <submittedName>
        <fullName evidence="1">Integrase</fullName>
    </submittedName>
</protein>
<accession>A0A5E4RAY1</accession>
<dbReference type="EMBL" id="CABPSM010000001">
    <property type="protein sequence ID" value="VVD59199.1"/>
    <property type="molecule type" value="Genomic_DNA"/>
</dbReference>
<dbReference type="Proteomes" id="UP000343317">
    <property type="component" value="Unassembled WGS sequence"/>
</dbReference>
<reference evidence="1 2" key="1">
    <citation type="submission" date="2019-08" db="EMBL/GenBank/DDBJ databases">
        <authorList>
            <person name="Peeters C."/>
        </authorList>
    </citation>
    <scope>NUCLEOTIDE SEQUENCE [LARGE SCALE GENOMIC DNA]</scope>
    <source>
        <strain evidence="1 2">LMG 31112</strain>
    </source>
</reference>
<gene>
    <name evidence="1" type="ORF">PHO31112_00013</name>
</gene>
<keyword evidence="2" id="KW-1185">Reference proteome</keyword>
<organism evidence="1 2">
    <name type="scientific">Pandoraea horticolens</name>
    <dbReference type="NCBI Taxonomy" id="2508298"/>
    <lineage>
        <taxon>Bacteria</taxon>
        <taxon>Pseudomonadati</taxon>
        <taxon>Pseudomonadota</taxon>
        <taxon>Betaproteobacteria</taxon>
        <taxon>Burkholderiales</taxon>
        <taxon>Burkholderiaceae</taxon>
        <taxon>Pandoraea</taxon>
    </lineage>
</organism>